<gene>
    <name evidence="1" type="ordered locus">HP15_2534</name>
</gene>
<dbReference type="EMBL" id="CP001978">
    <property type="protein sequence ID" value="ADP98298.1"/>
    <property type="molecule type" value="Genomic_DNA"/>
</dbReference>
<reference evidence="1 2" key="1">
    <citation type="journal article" date="2010" name="Stand. Genomic Sci.">
        <title>Complete genome sequence of Marinobacter adhaerens type strain (HP15), a diatom-interacting marine microorganism.</title>
        <authorList>
            <person name="Gardes A."/>
            <person name="Kaeppel E."/>
            <person name="Shehzad A."/>
            <person name="Seebah S."/>
            <person name="Teeling H."/>
            <person name="Yarza P."/>
            <person name="Glockner F.O."/>
            <person name="Grossart H.P."/>
            <person name="Ullrich M.S."/>
        </authorList>
    </citation>
    <scope>NUCLEOTIDE SEQUENCE [LARGE SCALE GENOMIC DNA]</scope>
    <source>
        <strain evidence="2">DSM 23420 / HP15</strain>
    </source>
</reference>
<sequence>MFLFARSEVGFCQRVQECGENCPTKMARMPILLCRSGQWPRRKGICQNIIDIKQ</sequence>
<dbReference type="STRING" id="225937.HP15_2534"/>
<dbReference type="Proteomes" id="UP000007077">
    <property type="component" value="Chromosome"/>
</dbReference>
<evidence type="ECO:0000313" key="2">
    <source>
        <dbReference type="Proteomes" id="UP000007077"/>
    </source>
</evidence>
<protein>
    <submittedName>
        <fullName evidence="1">Uncharacterized protein</fullName>
    </submittedName>
</protein>
<name>E4PIP7_MARAH</name>
<dbReference type="PATRIC" id="fig|225937.3.peg.2558"/>
<dbReference type="KEGG" id="mad:HP15_2534"/>
<organism evidence="1 2">
    <name type="scientific">Marinobacter adhaerens (strain DSM 23420 / HP15)</name>
    <dbReference type="NCBI Taxonomy" id="225937"/>
    <lineage>
        <taxon>Bacteria</taxon>
        <taxon>Pseudomonadati</taxon>
        <taxon>Pseudomonadota</taxon>
        <taxon>Gammaproteobacteria</taxon>
        <taxon>Pseudomonadales</taxon>
        <taxon>Marinobacteraceae</taxon>
        <taxon>Marinobacter</taxon>
    </lineage>
</organism>
<dbReference type="AlphaFoldDB" id="E4PIP7"/>
<accession>E4PIP7</accession>
<reference evidence="2" key="2">
    <citation type="submission" date="2010-02" db="EMBL/GenBank/DDBJ databases">
        <title>Complete genome sequence of Marinobacter adhaerens type strain (HP15).</title>
        <authorList>
            <person name="Gaerdes A.A.M."/>
            <person name="Kaeppel E."/>
            <person name="Shezad A."/>
            <person name="Seebah S."/>
            <person name="Teeling H."/>
            <person name="Yarza P."/>
            <person name="Gloeckner F.O."/>
            <person name="Ullrich M.S."/>
        </authorList>
    </citation>
    <scope>NUCLEOTIDE SEQUENCE [LARGE SCALE GENOMIC DNA]</scope>
    <source>
        <strain evidence="2">DSM 23420 / HP15</strain>
    </source>
</reference>
<evidence type="ECO:0000313" key="1">
    <source>
        <dbReference type="EMBL" id="ADP98298.1"/>
    </source>
</evidence>
<proteinExistence type="predicted"/>
<dbReference type="HOGENOM" id="CLU_3045091_0_0_6"/>